<dbReference type="EMBL" id="CM001439">
    <property type="protein sequence ID" value="EHR50698.1"/>
    <property type="molecule type" value="Genomic_DNA"/>
</dbReference>
<evidence type="ECO:0000313" key="2">
    <source>
        <dbReference type="EMBL" id="EHR50698.1"/>
    </source>
</evidence>
<dbReference type="OrthoDB" id="4247493at2"/>
<evidence type="ECO:0000256" key="1">
    <source>
        <dbReference type="SAM" id="SignalP"/>
    </source>
</evidence>
<proteinExistence type="predicted"/>
<protein>
    <recommendedName>
        <fullName evidence="4">Secreted protein</fullName>
    </recommendedName>
</protein>
<dbReference type="STRING" id="882083.SacmaDRAFT_2453"/>
<dbReference type="RefSeq" id="WP_009154083.1">
    <property type="nucleotide sequence ID" value="NZ_CM001439.1"/>
</dbReference>
<accession>H5WYN3</accession>
<keyword evidence="3" id="KW-1185">Reference proteome</keyword>
<dbReference type="PROSITE" id="PS51318">
    <property type="entry name" value="TAT"/>
    <property type="match status" value="1"/>
</dbReference>
<evidence type="ECO:0000313" key="3">
    <source>
        <dbReference type="Proteomes" id="UP000004926"/>
    </source>
</evidence>
<dbReference type="AlphaFoldDB" id="H5WYN3"/>
<evidence type="ECO:0008006" key="4">
    <source>
        <dbReference type="Google" id="ProtNLM"/>
    </source>
</evidence>
<gene>
    <name evidence="2" type="ORF">SacmaDRAFT_2453</name>
</gene>
<dbReference type="InterPro" id="IPR006311">
    <property type="entry name" value="TAT_signal"/>
</dbReference>
<name>H5WYN3_9PSEU</name>
<sequence>MSSRRGIVLTLSMVAAALFAVVMPGIATAAQDTATERTAAAGDVSTAAYEVDHAVAGSLPPRSELTCHSVRAVEICYPAYGDRWWVQDQAADGASAAVHWENFRGGSLYRSGMCVNSLGDGKWDQCNKKYYEDSVLNGFPCVRDRSESPDAVCNSSGWRFQ</sequence>
<feature type="signal peptide" evidence="1">
    <location>
        <begin position="1"/>
        <end position="29"/>
    </location>
</feature>
<dbReference type="Proteomes" id="UP000004926">
    <property type="component" value="Chromosome"/>
</dbReference>
<reference evidence="2 3" key="1">
    <citation type="journal article" date="2012" name="Stand. Genomic Sci.">
        <title>Genome sequence of the ocean sediment bacterium Saccharomonospora marina type strain (XMU15(T)).</title>
        <authorList>
            <person name="Klenk H.P."/>
            <person name="Lu M."/>
            <person name="Lucas S."/>
            <person name="Lapidus A."/>
            <person name="Copeland A."/>
            <person name="Pitluck S."/>
            <person name="Goodwin L.A."/>
            <person name="Han C."/>
            <person name="Tapia R."/>
            <person name="Brambilla E.M."/>
            <person name="Potter G."/>
            <person name="Land M."/>
            <person name="Ivanova N."/>
            <person name="Rohde M."/>
            <person name="Goker M."/>
            <person name="Detter J.C."/>
            <person name="Li W.J."/>
            <person name="Kyrpides N.C."/>
            <person name="Woyke T."/>
        </authorList>
    </citation>
    <scope>NUCLEOTIDE SEQUENCE [LARGE SCALE GENOMIC DNA]</scope>
    <source>
        <strain evidence="2 3">XMU15</strain>
    </source>
</reference>
<dbReference type="HOGENOM" id="CLU_1642484_0_0_11"/>
<organism evidence="2 3">
    <name type="scientific">Saccharomonospora marina XMU15</name>
    <dbReference type="NCBI Taxonomy" id="882083"/>
    <lineage>
        <taxon>Bacteria</taxon>
        <taxon>Bacillati</taxon>
        <taxon>Actinomycetota</taxon>
        <taxon>Actinomycetes</taxon>
        <taxon>Pseudonocardiales</taxon>
        <taxon>Pseudonocardiaceae</taxon>
        <taxon>Saccharomonospora</taxon>
    </lineage>
</organism>
<feature type="chain" id="PRO_5003601235" description="Secreted protein" evidence="1">
    <location>
        <begin position="30"/>
        <end position="161"/>
    </location>
</feature>
<keyword evidence="1" id="KW-0732">Signal</keyword>
<dbReference type="eggNOG" id="ENOG50349GX">
    <property type="taxonomic scope" value="Bacteria"/>
</dbReference>